<feature type="non-terminal residue" evidence="2">
    <location>
        <position position="883"/>
    </location>
</feature>
<evidence type="ECO:0000313" key="3">
    <source>
        <dbReference type="Proteomes" id="UP000557426"/>
    </source>
</evidence>
<dbReference type="GO" id="GO:1905515">
    <property type="term" value="P:non-motile cilium assembly"/>
    <property type="evidence" value="ECO:0007669"/>
    <property type="project" value="InterPro"/>
</dbReference>
<accession>A0A7L3FY00</accession>
<comment type="caution">
    <text evidence="2">The sequence shown here is derived from an EMBL/GenBank/DDBJ whole genome shotgun (WGS) entry which is preliminary data.</text>
</comment>
<dbReference type="InterPro" id="IPR028257">
    <property type="entry name" value="CEP126"/>
</dbReference>
<evidence type="ECO:0000256" key="1">
    <source>
        <dbReference type="SAM" id="MobiDB-lite"/>
    </source>
</evidence>
<organism evidence="2 3">
    <name type="scientific">Zapornia atra</name>
    <name type="common">Henderson crake</name>
    <dbReference type="NCBI Taxonomy" id="2585822"/>
    <lineage>
        <taxon>Eukaryota</taxon>
        <taxon>Metazoa</taxon>
        <taxon>Chordata</taxon>
        <taxon>Craniata</taxon>
        <taxon>Vertebrata</taxon>
        <taxon>Euteleostomi</taxon>
        <taxon>Archelosauria</taxon>
        <taxon>Archosauria</taxon>
        <taxon>Dinosauria</taxon>
        <taxon>Saurischia</taxon>
        <taxon>Theropoda</taxon>
        <taxon>Coelurosauria</taxon>
        <taxon>Aves</taxon>
        <taxon>Neognathae</taxon>
        <taxon>Neoaves</taxon>
        <taxon>Gruiformes</taxon>
        <taxon>Rallidae</taxon>
        <taxon>Zapornia</taxon>
    </lineage>
</organism>
<feature type="compositionally biased region" description="Basic and acidic residues" evidence="1">
    <location>
        <begin position="756"/>
        <end position="768"/>
    </location>
</feature>
<dbReference type="Pfam" id="PF15352">
    <property type="entry name" value="K1377"/>
    <property type="match status" value="2"/>
</dbReference>
<protein>
    <submittedName>
        <fullName evidence="2">CE126 protein</fullName>
    </submittedName>
</protein>
<reference evidence="2 3" key="1">
    <citation type="submission" date="2019-09" db="EMBL/GenBank/DDBJ databases">
        <title>Bird 10,000 Genomes (B10K) Project - Family phase.</title>
        <authorList>
            <person name="Zhang G."/>
        </authorList>
    </citation>
    <scope>NUCLEOTIDE SEQUENCE [LARGE SCALE GENOMIC DNA]</scope>
    <source>
        <strain evidence="2">B10K-DU-011-47</strain>
        <tissue evidence="2">Mixed tissue sample</tissue>
    </source>
</reference>
<proteinExistence type="predicted"/>
<feature type="region of interest" description="Disordered" evidence="1">
    <location>
        <begin position="756"/>
        <end position="777"/>
    </location>
</feature>
<feature type="region of interest" description="Disordered" evidence="1">
    <location>
        <begin position="555"/>
        <end position="585"/>
    </location>
</feature>
<dbReference type="EMBL" id="VZTU01031917">
    <property type="protein sequence ID" value="NXT84937.1"/>
    <property type="molecule type" value="Genomic_DNA"/>
</dbReference>
<name>A0A7L3FY00_9GRUI</name>
<feature type="non-terminal residue" evidence="2">
    <location>
        <position position="1"/>
    </location>
</feature>
<dbReference type="GO" id="GO:0005813">
    <property type="term" value="C:centrosome"/>
    <property type="evidence" value="ECO:0007669"/>
    <property type="project" value="InterPro"/>
</dbReference>
<dbReference type="PANTHER" id="PTHR31191">
    <property type="entry name" value="CENTROSOMAL PROTEIN CEP126"/>
    <property type="match status" value="1"/>
</dbReference>
<dbReference type="PANTHER" id="PTHR31191:SF4">
    <property type="entry name" value="CENTROSOMAL PROTEIN OF 126 KDA"/>
    <property type="match status" value="1"/>
</dbReference>
<dbReference type="GO" id="GO:0031122">
    <property type="term" value="P:cytoplasmic microtubule organization"/>
    <property type="evidence" value="ECO:0007669"/>
    <property type="project" value="InterPro"/>
</dbReference>
<evidence type="ECO:0000313" key="2">
    <source>
        <dbReference type="EMBL" id="NXT84937.1"/>
    </source>
</evidence>
<dbReference type="GO" id="GO:0007052">
    <property type="term" value="P:mitotic spindle organization"/>
    <property type="evidence" value="ECO:0007669"/>
    <property type="project" value="InterPro"/>
</dbReference>
<gene>
    <name evidence="2" type="primary">Cep126</name>
    <name evidence="2" type="ORF">ZAPATR_R13755</name>
</gene>
<dbReference type="Proteomes" id="UP000557426">
    <property type="component" value="Unassembled WGS sequence"/>
</dbReference>
<feature type="region of interest" description="Disordered" evidence="1">
    <location>
        <begin position="147"/>
        <end position="176"/>
    </location>
</feature>
<feature type="compositionally biased region" description="Basic and acidic residues" evidence="1">
    <location>
        <begin position="1"/>
        <end position="12"/>
    </location>
</feature>
<feature type="region of interest" description="Disordered" evidence="1">
    <location>
        <begin position="1"/>
        <end position="21"/>
    </location>
</feature>
<feature type="compositionally biased region" description="Polar residues" evidence="1">
    <location>
        <begin position="646"/>
        <end position="655"/>
    </location>
</feature>
<keyword evidence="3" id="KW-1185">Reference proteome</keyword>
<dbReference type="GO" id="GO:0030496">
    <property type="term" value="C:midbody"/>
    <property type="evidence" value="ECO:0007669"/>
    <property type="project" value="TreeGrafter"/>
</dbReference>
<dbReference type="GO" id="GO:0097546">
    <property type="term" value="C:ciliary base"/>
    <property type="evidence" value="ECO:0007669"/>
    <property type="project" value="InterPro"/>
</dbReference>
<feature type="region of interest" description="Disordered" evidence="1">
    <location>
        <begin position="106"/>
        <end position="133"/>
    </location>
</feature>
<feature type="region of interest" description="Disordered" evidence="1">
    <location>
        <begin position="634"/>
        <end position="677"/>
    </location>
</feature>
<sequence>QNVHQEVKKSDDSESLSSLDSLEVGAQSRNYTTTSESSLTVQCDCALYNPKKSLTRKNGLLYTAESTSKNMHLNNCLRNADLQNSHNSPIHDLSAKHNVLTLAEHVNNSEEESSASHRSGKKPAECSTSGKQETSVSNAFRFLQNIQQRRKQSSSTLATGHPVFNPSKACASPDSIPGEKVQNLMQDQSFKMTPQRSAVSVQTSSQPIATSIILFPNQGCSTGIPSTADTLLKDKNISRDFVKNTSGKMPETKEENIKRIEDINPGLSSFHNTPNASVLHNIKQQNNKEEKKGNIVEAMSLMPDTDLSSHIPAQHRTMKNNILERKRAILFKSILKKESKYEPSQFKAVVTNQKISFGILPMSSIRDSLELAKLKKKSKENEKNNRKLTWCDQVNQIIIENNDECYEKTTSEISSAQLQYVQTTNAPKTNLSIVPQASNPMFITNHQEESHISKPNVNTEESSEECTPLNIFMPTGTFSAEKAWMVSKDEESKPPVCSNNSKINEVNQLQNKAKITRRPRSERAQPNFMPKKRAGTIIQPQLASEANKTRKAPWKILAPHPPSAPLPGNRSGKKAASPGHQSLLPSSLQATATGRNRLKEQQALLADGVLNRIGPENSQSVTCCSDLATAMPTPGCSTARREPWAKNTSSLNSAGRSACRDRSVAGPEQRPANSENGFHLCHIPATGKTSTFWQGVHTAPAPKDSAAVVQLPESACRSPESLSCSACCERLSPALPFSKISGGVPVSRQKQVLNNRENKHRPFSEHGKQSLASKRWKSTHHTQNSLCAVQLSPVQSAFDPAQNTSNTYKSAEVSESTLQFLVAEKLAVAGATEDEILAAMNSVQPAREPLRPNRTPYQGMSALSVEEEKIFQSIDQLNQRLES</sequence>
<dbReference type="AlphaFoldDB" id="A0A7L3FY00"/>